<dbReference type="WBParaSite" id="TCNE_0001628901-mRNA-1">
    <property type="protein sequence ID" value="TCNE_0001628901-mRNA-1"/>
    <property type="gene ID" value="TCNE_0001628901"/>
</dbReference>
<dbReference type="EMBL" id="UYWY01023472">
    <property type="protein sequence ID" value="VDM47609.1"/>
    <property type="molecule type" value="Genomic_DNA"/>
</dbReference>
<dbReference type="AlphaFoldDB" id="A0A183V6B8"/>
<reference evidence="1 2" key="2">
    <citation type="submission" date="2018-11" db="EMBL/GenBank/DDBJ databases">
        <authorList>
            <consortium name="Pathogen Informatics"/>
        </authorList>
    </citation>
    <scope>NUCLEOTIDE SEQUENCE [LARGE SCALE GENOMIC DNA]</scope>
</reference>
<protein>
    <submittedName>
        <fullName evidence="3">GRAS domain-containing protein</fullName>
    </submittedName>
</protein>
<dbReference type="Proteomes" id="UP000050794">
    <property type="component" value="Unassembled WGS sequence"/>
</dbReference>
<organism evidence="2 3">
    <name type="scientific">Toxocara canis</name>
    <name type="common">Canine roundworm</name>
    <dbReference type="NCBI Taxonomy" id="6265"/>
    <lineage>
        <taxon>Eukaryota</taxon>
        <taxon>Metazoa</taxon>
        <taxon>Ecdysozoa</taxon>
        <taxon>Nematoda</taxon>
        <taxon>Chromadorea</taxon>
        <taxon>Rhabditida</taxon>
        <taxon>Spirurina</taxon>
        <taxon>Ascaridomorpha</taxon>
        <taxon>Ascaridoidea</taxon>
        <taxon>Toxocaridae</taxon>
        <taxon>Toxocara</taxon>
    </lineage>
</organism>
<sequence>MKEDDPVVLSDSENTHVECMSMARNDVEAGQNALMLQTAGGKMNANPIGGSVGAVFLEVPPLSSSFSSSPGQFLFDEKYVERSFSDGLQDAMRTVFTERGIPCEVVHRDGTAMCVYWRIKRSENCEDEAQRGNTSKDYEAYWRDVMVCVDGVKFDELVDEDTLLSFIGSCTSLNAIITIVVYGRHNQINELSPLVFEAFEEKRTHVRYVSSAMEMALLILHSHRSIARWKPNCIAIFERVLGKTQGLGLATDWWMKMLTHAHRMGDEEKRALVARFPNAFDLAKTWVVLYFVFINIKGIDCMMPLTFICDLLC</sequence>
<evidence type="ECO:0000313" key="3">
    <source>
        <dbReference type="WBParaSite" id="TCNE_0001628901-mRNA-1"/>
    </source>
</evidence>
<evidence type="ECO:0000313" key="1">
    <source>
        <dbReference type="EMBL" id="VDM47609.1"/>
    </source>
</evidence>
<proteinExistence type="predicted"/>
<evidence type="ECO:0000313" key="2">
    <source>
        <dbReference type="Proteomes" id="UP000050794"/>
    </source>
</evidence>
<gene>
    <name evidence="1" type="ORF">TCNE_LOCUS16288</name>
</gene>
<keyword evidence="2" id="KW-1185">Reference proteome</keyword>
<accession>A0A183V6B8</accession>
<name>A0A183V6B8_TOXCA</name>
<reference evidence="3" key="1">
    <citation type="submission" date="2016-06" db="UniProtKB">
        <authorList>
            <consortium name="WormBaseParasite"/>
        </authorList>
    </citation>
    <scope>IDENTIFICATION</scope>
</reference>